<accession>A0A853A2Y8</accession>
<comment type="caution">
    <text evidence="1">The sequence shown here is derived from an EMBL/GenBank/DDBJ whole genome shotgun (WGS) entry which is preliminary data.</text>
</comment>
<organism evidence="1 2">
    <name type="scientific">Allostreptomyces psammosilenae</name>
    <dbReference type="NCBI Taxonomy" id="1892865"/>
    <lineage>
        <taxon>Bacteria</taxon>
        <taxon>Bacillati</taxon>
        <taxon>Actinomycetota</taxon>
        <taxon>Actinomycetes</taxon>
        <taxon>Kitasatosporales</taxon>
        <taxon>Streptomycetaceae</taxon>
        <taxon>Allostreptomyces</taxon>
    </lineage>
</organism>
<dbReference type="Proteomes" id="UP000567795">
    <property type="component" value="Unassembled WGS sequence"/>
</dbReference>
<proteinExistence type="predicted"/>
<protein>
    <submittedName>
        <fullName evidence="1">Uncharacterized protein</fullName>
    </submittedName>
</protein>
<gene>
    <name evidence="1" type="ORF">FHU37_004177</name>
</gene>
<keyword evidence="2" id="KW-1185">Reference proteome</keyword>
<evidence type="ECO:0000313" key="2">
    <source>
        <dbReference type="Proteomes" id="UP000567795"/>
    </source>
</evidence>
<dbReference type="RefSeq" id="WP_179815682.1">
    <property type="nucleotide sequence ID" value="NZ_JACBZD010000001.1"/>
</dbReference>
<reference evidence="1 2" key="1">
    <citation type="submission" date="2020-07" db="EMBL/GenBank/DDBJ databases">
        <title>Sequencing the genomes of 1000 actinobacteria strains.</title>
        <authorList>
            <person name="Klenk H.-P."/>
        </authorList>
    </citation>
    <scope>NUCLEOTIDE SEQUENCE [LARGE SCALE GENOMIC DNA]</scope>
    <source>
        <strain evidence="1 2">DSM 42178</strain>
    </source>
</reference>
<sequence>MALTFPSLAHLALLGPSEVEATVEQARSAPSTAPNNWWEGVRSLAVGRYQTTDTLAGVRVLWGRVAIAAIHGKRDSLNLEPLVWGAEEANVRSYLIRYLGPDSSDSMLDPDALCGEMLGMIDALPAEVERSVDEWKTRDRGAILRMRRIKNLLTPLMAVREHVGDRGLRERLDEWASLVPRLP</sequence>
<dbReference type="EMBL" id="JACBZD010000001">
    <property type="protein sequence ID" value="NYI07234.1"/>
    <property type="molecule type" value="Genomic_DNA"/>
</dbReference>
<name>A0A853A2Y8_9ACTN</name>
<dbReference type="AlphaFoldDB" id="A0A853A2Y8"/>
<evidence type="ECO:0000313" key="1">
    <source>
        <dbReference type="EMBL" id="NYI07234.1"/>
    </source>
</evidence>